<dbReference type="GO" id="GO:0005829">
    <property type="term" value="C:cytosol"/>
    <property type="evidence" value="ECO:0007669"/>
    <property type="project" value="TreeGrafter"/>
</dbReference>
<dbReference type="InterPro" id="IPR036390">
    <property type="entry name" value="WH_DNA-bd_sf"/>
</dbReference>
<organism evidence="1 2">
    <name type="scientific">Marinococcus luteus</name>
    <dbReference type="NCBI Taxonomy" id="1122204"/>
    <lineage>
        <taxon>Bacteria</taxon>
        <taxon>Bacillati</taxon>
        <taxon>Bacillota</taxon>
        <taxon>Bacilli</taxon>
        <taxon>Bacillales</taxon>
        <taxon>Bacillaceae</taxon>
        <taxon>Marinococcus</taxon>
    </lineage>
</organism>
<dbReference type="InterPro" id="IPR030489">
    <property type="entry name" value="TR_Rrf2-type_CS"/>
</dbReference>
<dbReference type="AlphaFoldDB" id="A0A1H2Q236"/>
<dbReference type="PANTHER" id="PTHR33221">
    <property type="entry name" value="WINGED HELIX-TURN-HELIX TRANSCRIPTIONAL REGULATOR, RRF2 FAMILY"/>
    <property type="match status" value="1"/>
</dbReference>
<sequence length="136" mass="14772">MNSHFSLAVHSLTLLAHQPENAASSTFIAESASVHPVRIRKVLSMLKQHGLIQSKEGAGGGFVLSRPPESVTLWDVYQVTSKGTLQPRCPDENPDCSVGANMKTVLGSVFSEGEYVFGEHLDQFTIADMLKKCITN</sequence>
<dbReference type="OrthoDB" id="3242805at2"/>
<reference evidence="1 2" key="1">
    <citation type="submission" date="2016-10" db="EMBL/GenBank/DDBJ databases">
        <authorList>
            <person name="de Groot N.N."/>
        </authorList>
    </citation>
    <scope>NUCLEOTIDE SEQUENCE [LARGE SCALE GENOMIC DNA]</scope>
    <source>
        <strain evidence="1 2">DSM 23126</strain>
    </source>
</reference>
<dbReference type="InterPro" id="IPR000944">
    <property type="entry name" value="Tscrpt_reg_Rrf2"/>
</dbReference>
<dbReference type="SUPFAM" id="SSF46785">
    <property type="entry name" value="Winged helix' DNA-binding domain"/>
    <property type="match status" value="1"/>
</dbReference>
<protein>
    <submittedName>
        <fullName evidence="1">Transcriptional regulator, BadM/Rrf2 family</fullName>
    </submittedName>
</protein>
<dbReference type="Gene3D" id="1.10.10.10">
    <property type="entry name" value="Winged helix-like DNA-binding domain superfamily/Winged helix DNA-binding domain"/>
    <property type="match status" value="1"/>
</dbReference>
<dbReference type="PANTHER" id="PTHR33221:SF15">
    <property type="entry name" value="HTH-TYPE TRANSCRIPTIONAL REGULATOR YWGB-RELATED"/>
    <property type="match status" value="1"/>
</dbReference>
<dbReference type="PROSITE" id="PS01332">
    <property type="entry name" value="HTH_RRF2_1"/>
    <property type="match status" value="1"/>
</dbReference>
<keyword evidence="2" id="KW-1185">Reference proteome</keyword>
<dbReference type="GO" id="GO:0003700">
    <property type="term" value="F:DNA-binding transcription factor activity"/>
    <property type="evidence" value="ECO:0007669"/>
    <property type="project" value="TreeGrafter"/>
</dbReference>
<dbReference type="Proteomes" id="UP000199488">
    <property type="component" value="Unassembled WGS sequence"/>
</dbReference>
<evidence type="ECO:0000313" key="1">
    <source>
        <dbReference type="EMBL" id="SDW00539.1"/>
    </source>
</evidence>
<name>A0A1H2Q236_9BACI</name>
<dbReference type="NCBIfam" id="TIGR00738">
    <property type="entry name" value="rrf2_super"/>
    <property type="match status" value="1"/>
</dbReference>
<proteinExistence type="predicted"/>
<dbReference type="STRING" id="1122204.SAMN05421781_0073"/>
<dbReference type="Pfam" id="PF02082">
    <property type="entry name" value="Rrf2"/>
    <property type="match status" value="1"/>
</dbReference>
<dbReference type="EMBL" id="FNNC01000001">
    <property type="protein sequence ID" value="SDW00539.1"/>
    <property type="molecule type" value="Genomic_DNA"/>
</dbReference>
<gene>
    <name evidence="1" type="ORF">SAMN05421781_0073</name>
</gene>
<evidence type="ECO:0000313" key="2">
    <source>
        <dbReference type="Proteomes" id="UP000199488"/>
    </source>
</evidence>
<accession>A0A1H2Q236</accession>
<dbReference type="RefSeq" id="WP_091610051.1">
    <property type="nucleotide sequence ID" value="NZ_FNNC01000001.1"/>
</dbReference>
<dbReference type="InterPro" id="IPR036388">
    <property type="entry name" value="WH-like_DNA-bd_sf"/>
</dbReference>
<dbReference type="PROSITE" id="PS51197">
    <property type="entry name" value="HTH_RRF2_2"/>
    <property type="match status" value="1"/>
</dbReference>